<dbReference type="Pfam" id="PF06296">
    <property type="entry name" value="RelE"/>
    <property type="match status" value="1"/>
</dbReference>
<dbReference type="AlphaFoldDB" id="A0A967BEE4"/>
<protein>
    <submittedName>
        <fullName evidence="1">Type II toxin-antitoxin system RelE/ParE family toxin</fullName>
    </submittedName>
</protein>
<proteinExistence type="predicted"/>
<comment type="caution">
    <text evidence="1">The sequence shown here is derived from an EMBL/GenBank/DDBJ whole genome shotgun (WGS) entry which is preliminary data.</text>
</comment>
<evidence type="ECO:0000313" key="2">
    <source>
        <dbReference type="Proteomes" id="UP000639775"/>
    </source>
</evidence>
<keyword evidence="2" id="KW-1185">Reference proteome</keyword>
<gene>
    <name evidence="1" type="ORF">HAT86_14615</name>
</gene>
<dbReference type="EMBL" id="JAAORB010000042">
    <property type="protein sequence ID" value="NHQ75684.1"/>
    <property type="molecule type" value="Genomic_DNA"/>
</dbReference>
<dbReference type="InterPro" id="IPR009387">
    <property type="entry name" value="HigB-2"/>
</dbReference>
<reference evidence="1" key="1">
    <citation type="submission" date="2020-03" db="EMBL/GenBank/DDBJ databases">
        <title>Roseovarius gahaiensis sp. nov., isolated from Gahai Saline Lake, China.</title>
        <authorList>
            <person name="Sun X."/>
        </authorList>
    </citation>
    <scope>NUCLEOTIDE SEQUENCE</scope>
    <source>
        <strain evidence="1">GH877</strain>
    </source>
</reference>
<dbReference type="Proteomes" id="UP000639775">
    <property type="component" value="Unassembled WGS sequence"/>
</dbReference>
<sequence length="87" mass="9243">MDEDDLLQAADEIASGRFEGDLGGDVVKKRVARAGGGKRGGFRTIVAYRSASSSRLFFLHGFAKNVKSDVTPKEKAALQTNAGVLLC</sequence>
<name>A0A967BEE4_9RHOB</name>
<evidence type="ECO:0000313" key="1">
    <source>
        <dbReference type="EMBL" id="NHQ75684.1"/>
    </source>
</evidence>
<accession>A0A967BEE4</accession>
<organism evidence="1 2">
    <name type="scientific">Roseovarius gahaiensis</name>
    <dbReference type="NCBI Taxonomy" id="2716691"/>
    <lineage>
        <taxon>Bacteria</taxon>
        <taxon>Pseudomonadati</taxon>
        <taxon>Pseudomonadota</taxon>
        <taxon>Alphaproteobacteria</taxon>
        <taxon>Rhodobacterales</taxon>
        <taxon>Roseobacteraceae</taxon>
        <taxon>Roseovarius</taxon>
    </lineage>
</organism>